<comment type="similarity">
    <text evidence="2 7">Belongs to the peptidase M14 family.</text>
</comment>
<sequence length="1300" mass="138334">MKKITLCLLLLFFSSSFLFAQTVAKQVATKKVANEIYRKIKISSPSPDLMNKLAKCGLDLDCGAQFDSNGDFLIEVSEHEEEKIKKVTSYQVVIDNLEQFYAKRAVKNLSTAKSNLSLLKIKKAASKNSSLKTTTYGNITHRFESAEIDWAVPSHYQLGASFGGCLTVDEANAQLDLMHSLYPNLITVKANASPTNQLTLEGRTVYVVKISNSAISGTKPETLYTGMTHSREVASLMNLNFYMWYLLENYATDPDVKNLVDNHDLYFIPIVNPDGLAYNQAQSPAGGGMQRKNRRETGTACTTYYDGIDLNRNWGTYWGYDDTGSSPDGCSDTYRGTAGFSEAETSAIRDFFLLHDIKTSVNHHAYKNAALHGRAAFYRTDNIETNAAVPTGREDEYYQYSHDMTQYSRYAYGSSPNISYWNNGNCNDWMSGGSGKTTLCWTPENGALSESTSAYLNNGFWPDPVNITAISKRAMRMNFIAGFYSGVYAKLHDLTKSDITTTTGSLNFGLERMGQTTGDFTLTVTPVSSNITSVTNVATQTGMTVLEQRNLNVGYVLNAGITAKEKIVFDVTLSNGTYIIYKTRLEKYYNPTSLFTSLADPTTLALAGWTAAGTTSWAITTTDGFGATAGITTNTAASYASAITTANLTQTTAISLASKQQVVIQFNSKWDLERSFDYVQLQGSPDGGTTWIPMNGKYTKPGTTTDVTDYSTTLASTSKSTADKAFQPDGQPIYDGNKFDKWVLEEYFINATENSGLFNKASVKFRFILRTDSNNRTHGYNTTFKGFRFDNFKVLEIKSSPPVAICKDATLTINSAGTLTVLPADVNNGSTDDIAITTLTVSPNTFSCTDVGTVKAVTLTVKDADGQTSTCSSNVTITDTIAPVANAASLTTVTAQCSVASITAPTATDNCSGTITGTTTTTFPITTQGTTTVVWKYTDAKGNTSTQNQTVTITDTVAPVANVATLTTVTAQCSVASITAPTATDNCSGTITGTTTTTFPITTQGTTTVVWTYADAKGNTSTQNQTVTITDTVAPVANAATLTTVTAQCSVVSITAPTATDNCSGTITGTTTTTFPITTQGTTTVTWTYTDAKGNTATQNQTVTITDTVAPVANVATLTTVTAQCSVASITAPTATDNCSGTITGTTTTTFPIATQGTTTVIWTYADAKGNTATQNQTVTITDTVAPVANAATLTTVTAQCSVASITAPTATDNCSGTITGTTTTTFPITTQGTTTVIWTYADAKGNTATQNQTVTITDTVAPVANAATLTTVTAQCSVASITAPTATDNCSGTITGTTT</sequence>
<keyword evidence="8" id="KW-0732">Signal</keyword>
<evidence type="ECO:0000259" key="9">
    <source>
        <dbReference type="PROSITE" id="PS52035"/>
    </source>
</evidence>
<dbReference type="CDD" id="cd03859">
    <property type="entry name" value="M14_CPT"/>
    <property type="match status" value="1"/>
</dbReference>
<accession>A0A553E6V8</accession>
<dbReference type="PROSITE" id="PS52035">
    <property type="entry name" value="PEPTIDASE_M14"/>
    <property type="match status" value="1"/>
</dbReference>
<proteinExistence type="inferred from homology"/>
<evidence type="ECO:0000256" key="4">
    <source>
        <dbReference type="ARBA" id="ARBA00022801"/>
    </source>
</evidence>
<dbReference type="InterPro" id="IPR033810">
    <property type="entry name" value="Carboxypeptidase_T"/>
</dbReference>
<keyword evidence="4" id="KW-0378">Hydrolase</keyword>
<comment type="cofactor">
    <cofactor evidence="1">
        <name>Zn(2+)</name>
        <dbReference type="ChEBI" id="CHEBI:29105"/>
    </cofactor>
</comment>
<dbReference type="InterPro" id="IPR000834">
    <property type="entry name" value="Peptidase_M14"/>
</dbReference>
<comment type="caution">
    <text evidence="10">The sequence shown here is derived from an EMBL/GenBank/DDBJ whole genome shotgun (WGS) entry which is preliminary data.</text>
</comment>
<evidence type="ECO:0000256" key="6">
    <source>
        <dbReference type="ARBA" id="ARBA00023049"/>
    </source>
</evidence>
<evidence type="ECO:0000313" key="11">
    <source>
        <dbReference type="Proteomes" id="UP000316371"/>
    </source>
</evidence>
<feature type="signal peptide" evidence="8">
    <location>
        <begin position="1"/>
        <end position="20"/>
    </location>
</feature>
<gene>
    <name evidence="10" type="ORF">FNW21_05515</name>
</gene>
<evidence type="ECO:0000256" key="7">
    <source>
        <dbReference type="PROSITE-ProRule" id="PRU01379"/>
    </source>
</evidence>
<feature type="active site" description="Proton donor/acceptor" evidence="7">
    <location>
        <position position="444"/>
    </location>
</feature>
<keyword evidence="5" id="KW-0862">Zinc</keyword>
<keyword evidence="3" id="KW-0645">Protease</keyword>
<dbReference type="Gene3D" id="3.40.630.10">
    <property type="entry name" value="Zn peptidases"/>
    <property type="match status" value="1"/>
</dbReference>
<evidence type="ECO:0000256" key="5">
    <source>
        <dbReference type="ARBA" id="ARBA00022833"/>
    </source>
</evidence>
<keyword evidence="11" id="KW-1185">Reference proteome</keyword>
<dbReference type="Pfam" id="PF00246">
    <property type="entry name" value="Peptidase_M14"/>
    <property type="match status" value="1"/>
</dbReference>
<feature type="domain" description="Peptidase M14" evidence="9">
    <location>
        <begin position="164"/>
        <end position="485"/>
    </location>
</feature>
<evidence type="ECO:0000256" key="8">
    <source>
        <dbReference type="SAM" id="SignalP"/>
    </source>
</evidence>
<evidence type="ECO:0000313" key="10">
    <source>
        <dbReference type="EMBL" id="TRX40760.1"/>
    </source>
</evidence>
<keyword evidence="6" id="KW-0482">Metalloprotease</keyword>
<feature type="non-terminal residue" evidence="10">
    <location>
        <position position="1300"/>
    </location>
</feature>
<dbReference type="Gene3D" id="2.60.40.10">
    <property type="entry name" value="Immunoglobulins"/>
    <property type="match status" value="5"/>
</dbReference>
<protein>
    <recommendedName>
        <fullName evidence="9">Peptidase M14 domain-containing protein</fullName>
    </recommendedName>
</protein>
<evidence type="ECO:0000256" key="2">
    <source>
        <dbReference type="ARBA" id="ARBA00005988"/>
    </source>
</evidence>
<dbReference type="Pfam" id="PF23237">
    <property type="entry name" value="HYR_4C"/>
    <property type="match status" value="5"/>
</dbReference>
<evidence type="ECO:0000256" key="3">
    <source>
        <dbReference type="ARBA" id="ARBA00022670"/>
    </source>
</evidence>
<dbReference type="InterPro" id="IPR057078">
    <property type="entry name" value="HYR-4C"/>
</dbReference>
<name>A0A553E6V8_9FLAO</name>
<feature type="chain" id="PRO_5022007841" description="Peptidase M14 domain-containing protein" evidence="8">
    <location>
        <begin position="21"/>
        <end position="1300"/>
    </location>
</feature>
<dbReference type="SMART" id="SM00631">
    <property type="entry name" value="Zn_pept"/>
    <property type="match status" value="1"/>
</dbReference>
<dbReference type="GO" id="GO:0008270">
    <property type="term" value="F:zinc ion binding"/>
    <property type="evidence" value="ECO:0007669"/>
    <property type="project" value="InterPro"/>
</dbReference>
<dbReference type="GO" id="GO:0004181">
    <property type="term" value="F:metallocarboxypeptidase activity"/>
    <property type="evidence" value="ECO:0007669"/>
    <property type="project" value="InterPro"/>
</dbReference>
<reference evidence="10 11" key="1">
    <citation type="submission" date="2019-07" db="EMBL/GenBank/DDBJ databases">
        <title>Novel species of Flavobacterium.</title>
        <authorList>
            <person name="Liu Q."/>
            <person name="Xin Y.-H."/>
        </authorList>
    </citation>
    <scope>NUCLEOTIDE SEQUENCE [LARGE SCALE GENOMIC DNA]</scope>
    <source>
        <strain evidence="10 11">LB1R34</strain>
    </source>
</reference>
<dbReference type="EMBL" id="VJZT01000004">
    <property type="protein sequence ID" value="TRX40760.1"/>
    <property type="molecule type" value="Genomic_DNA"/>
</dbReference>
<dbReference type="RefSeq" id="WP_262710614.1">
    <property type="nucleotide sequence ID" value="NZ_VJZT01000004.1"/>
</dbReference>
<dbReference type="PANTHER" id="PTHR11705">
    <property type="entry name" value="PROTEASE FAMILY M14 CARBOXYPEPTIDASE A,B"/>
    <property type="match status" value="1"/>
</dbReference>
<dbReference type="PANTHER" id="PTHR11705:SF143">
    <property type="entry name" value="SLL0236 PROTEIN"/>
    <property type="match status" value="1"/>
</dbReference>
<dbReference type="GO" id="GO:0006508">
    <property type="term" value="P:proteolysis"/>
    <property type="evidence" value="ECO:0007669"/>
    <property type="project" value="UniProtKB-KW"/>
</dbReference>
<organism evidence="10 11">
    <name type="scientific">Flavobacterium restrictum</name>
    <dbReference type="NCBI Taxonomy" id="2594428"/>
    <lineage>
        <taxon>Bacteria</taxon>
        <taxon>Pseudomonadati</taxon>
        <taxon>Bacteroidota</taxon>
        <taxon>Flavobacteriia</taxon>
        <taxon>Flavobacteriales</taxon>
        <taxon>Flavobacteriaceae</taxon>
        <taxon>Flavobacterium</taxon>
    </lineage>
</organism>
<evidence type="ECO:0000256" key="1">
    <source>
        <dbReference type="ARBA" id="ARBA00001947"/>
    </source>
</evidence>
<dbReference type="Proteomes" id="UP000316371">
    <property type="component" value="Unassembled WGS sequence"/>
</dbReference>
<dbReference type="InterPro" id="IPR013783">
    <property type="entry name" value="Ig-like_fold"/>
</dbReference>
<dbReference type="GO" id="GO:0005615">
    <property type="term" value="C:extracellular space"/>
    <property type="evidence" value="ECO:0007669"/>
    <property type="project" value="TreeGrafter"/>
</dbReference>
<dbReference type="SUPFAM" id="SSF53187">
    <property type="entry name" value="Zn-dependent exopeptidases"/>
    <property type="match status" value="1"/>
</dbReference>